<feature type="chain" id="PRO_5045827611" description="peptidylglycine monooxygenase" evidence="7">
    <location>
        <begin position="21"/>
        <end position="438"/>
    </location>
</feature>
<reference evidence="11" key="1">
    <citation type="submission" date="2025-08" db="UniProtKB">
        <authorList>
            <consortium name="RefSeq"/>
        </authorList>
    </citation>
    <scope>IDENTIFICATION</scope>
</reference>
<dbReference type="PRINTS" id="PR00790">
    <property type="entry name" value="PAMONOXGNASE"/>
</dbReference>
<keyword evidence="4" id="KW-1015">Disulfide bond</keyword>
<accession>A0ABM1ABJ2</accession>
<dbReference type="InterPro" id="IPR000323">
    <property type="entry name" value="Cu2_ascorb_mOase_N"/>
</dbReference>
<keyword evidence="11" id="KW-0560">Oxidoreductase</keyword>
<dbReference type="Pfam" id="PF01082">
    <property type="entry name" value="Cu2_monooxygen"/>
    <property type="match status" value="1"/>
</dbReference>
<evidence type="ECO:0000313" key="10">
    <source>
        <dbReference type="Proteomes" id="UP000694888"/>
    </source>
</evidence>
<evidence type="ECO:0000256" key="4">
    <source>
        <dbReference type="ARBA" id="ARBA00023157"/>
    </source>
</evidence>
<keyword evidence="3 7" id="KW-0732">Signal</keyword>
<dbReference type="Proteomes" id="UP000694888">
    <property type="component" value="Unplaced"/>
</dbReference>
<keyword evidence="11" id="KW-0503">Monooxygenase</keyword>
<dbReference type="GO" id="GO:0004497">
    <property type="term" value="F:monooxygenase activity"/>
    <property type="evidence" value="ECO:0007669"/>
    <property type="project" value="UniProtKB-KW"/>
</dbReference>
<evidence type="ECO:0000256" key="2">
    <source>
        <dbReference type="ARBA" id="ARBA00022723"/>
    </source>
</evidence>
<evidence type="ECO:0000259" key="9">
    <source>
        <dbReference type="Pfam" id="PF03712"/>
    </source>
</evidence>
<evidence type="ECO:0000256" key="3">
    <source>
        <dbReference type="ARBA" id="ARBA00022729"/>
    </source>
</evidence>
<dbReference type="SUPFAM" id="SSF49742">
    <property type="entry name" value="PHM/PNGase F"/>
    <property type="match status" value="2"/>
</dbReference>
<evidence type="ECO:0000256" key="7">
    <source>
        <dbReference type="SAM" id="SignalP"/>
    </source>
</evidence>
<dbReference type="RefSeq" id="XP_012944541.1">
    <property type="nucleotide sequence ID" value="XM_013089087.2"/>
</dbReference>
<dbReference type="InterPro" id="IPR000720">
    <property type="entry name" value="PHM/PAL"/>
</dbReference>
<feature type="domain" description="Copper type II ascorbate-dependent monooxygenase C-terminal" evidence="9">
    <location>
        <begin position="179"/>
        <end position="323"/>
    </location>
</feature>
<organism evidence="10 11">
    <name type="scientific">Aplysia californica</name>
    <name type="common">California sea hare</name>
    <dbReference type="NCBI Taxonomy" id="6500"/>
    <lineage>
        <taxon>Eukaryota</taxon>
        <taxon>Metazoa</taxon>
        <taxon>Spiralia</taxon>
        <taxon>Lophotrochozoa</taxon>
        <taxon>Mollusca</taxon>
        <taxon>Gastropoda</taxon>
        <taxon>Heterobranchia</taxon>
        <taxon>Euthyneura</taxon>
        <taxon>Tectipleura</taxon>
        <taxon>Aplysiida</taxon>
        <taxon>Aplysioidea</taxon>
        <taxon>Aplysiidae</taxon>
        <taxon>Aplysia</taxon>
    </lineage>
</organism>
<evidence type="ECO:0000256" key="5">
    <source>
        <dbReference type="ARBA" id="ARBA00023180"/>
    </source>
</evidence>
<dbReference type="Gene3D" id="2.60.120.230">
    <property type="match status" value="1"/>
</dbReference>
<keyword evidence="5" id="KW-0325">Glycoprotein</keyword>
<dbReference type="PANTHER" id="PTHR10680:SF14">
    <property type="entry name" value="PEPTIDYL-GLYCINE ALPHA-AMIDATING MONOOXYGENASE"/>
    <property type="match status" value="1"/>
</dbReference>
<name>A0ABM1ABJ2_APLCA</name>
<dbReference type="InterPro" id="IPR024548">
    <property type="entry name" value="Cu2_monoox_C"/>
</dbReference>
<dbReference type="InterPro" id="IPR008977">
    <property type="entry name" value="PHM/PNGase_F_dom_sf"/>
</dbReference>
<evidence type="ECO:0000256" key="6">
    <source>
        <dbReference type="ARBA" id="ARBA00048431"/>
    </source>
</evidence>
<feature type="signal peptide" evidence="7">
    <location>
        <begin position="1"/>
        <end position="20"/>
    </location>
</feature>
<gene>
    <name evidence="11" type="primary">LOC101852514</name>
</gene>
<evidence type="ECO:0000313" key="11">
    <source>
        <dbReference type="RefSeq" id="XP_012944541.1"/>
    </source>
</evidence>
<proteinExistence type="predicted"/>
<sequence>MVGASFAALVVTICVGVVHPAPTSETTETIDMLMPNVKPQTPDTYLCQSFKIEDAHRYITGFIPNADAKIAHHILLYGCTEPGAEPGEVWNCGEMVSTNSDYNKGQVCNEGSNILYAWAMDAPRLTLPPDVGFDVGQDTDIKYLVVQVHYKNVTKFLAPQNGEDNSGLSLETTKVPTKKQAGVYLMVTGGYIAPHTVDYFETACPFQENIEIVPFAFRTHAHSLGRVISGYRVRDGEWAEIGRKDPRLPEMFYNVTTQGLTIKKGDILAARCTMENGLDHEVAIGATQKDEMCNFYVMYYVNKPPILSQHTCFKPGPPYWFWTDYPDQEAINVDNVPDTASVIPGPEKLLVRNGTTPWYPESQQMAGMPGEFEDSSVDDVVETAIRDMDPDELLFLVQELAEEEEEEEERERAWQQRQFLRQRQIQRGGPIDSYQPLY</sequence>
<protein>
    <recommendedName>
        <fullName evidence="1">peptidylglycine monooxygenase</fullName>
        <ecNumber evidence="1">1.14.17.3</ecNumber>
    </recommendedName>
</protein>
<dbReference type="GeneID" id="101852514"/>
<evidence type="ECO:0000256" key="1">
    <source>
        <dbReference type="ARBA" id="ARBA00012689"/>
    </source>
</evidence>
<dbReference type="InterPro" id="IPR036939">
    <property type="entry name" value="Cu2_ascorb_mOase_N_sf"/>
</dbReference>
<keyword evidence="2" id="KW-0479">Metal-binding</keyword>
<dbReference type="EC" id="1.14.17.3" evidence="1"/>
<keyword evidence="10" id="KW-1185">Reference proteome</keyword>
<dbReference type="InterPro" id="IPR014784">
    <property type="entry name" value="Cu2_ascorb_mOase-like_C"/>
</dbReference>
<comment type="catalytic activity">
    <reaction evidence="6">
        <text>a [peptide]-C-terminal glycine + 2 L-ascorbate + O2 = a [peptide]-C-terminal (2S)-2-hydroxyglycine + 2 monodehydro-L-ascorbate radical + H2O</text>
        <dbReference type="Rhea" id="RHEA:21452"/>
        <dbReference type="Rhea" id="RHEA-COMP:13486"/>
        <dbReference type="Rhea" id="RHEA-COMP:15321"/>
        <dbReference type="ChEBI" id="CHEBI:15377"/>
        <dbReference type="ChEBI" id="CHEBI:15379"/>
        <dbReference type="ChEBI" id="CHEBI:38290"/>
        <dbReference type="ChEBI" id="CHEBI:59513"/>
        <dbReference type="ChEBI" id="CHEBI:137000"/>
        <dbReference type="ChEBI" id="CHEBI:142768"/>
        <dbReference type="EC" id="1.14.17.3"/>
    </reaction>
</comment>
<feature type="domain" description="Copper type II ascorbate-dependent monooxygenase N-terminal" evidence="8">
    <location>
        <begin position="31"/>
        <end position="155"/>
    </location>
</feature>
<dbReference type="PANTHER" id="PTHR10680">
    <property type="entry name" value="PEPTIDYL-GLYCINE ALPHA-AMIDATING MONOOXYGENASE"/>
    <property type="match status" value="1"/>
</dbReference>
<evidence type="ECO:0000259" key="8">
    <source>
        <dbReference type="Pfam" id="PF01082"/>
    </source>
</evidence>
<dbReference type="Gene3D" id="2.60.120.310">
    <property type="entry name" value="Copper type II, ascorbate-dependent monooxygenase, N-terminal domain"/>
    <property type="match status" value="1"/>
</dbReference>
<dbReference type="Pfam" id="PF03712">
    <property type="entry name" value="Cu2_monoox_C"/>
    <property type="match status" value="1"/>
</dbReference>